<dbReference type="PANTHER" id="PTHR34721:SF3">
    <property type="entry name" value="ACTIVIN_RECP DOMAIN-CONTAINING PROTEIN-RELATED"/>
    <property type="match status" value="1"/>
</dbReference>
<accession>A0AAJ7UF21</accession>
<dbReference type="SUPFAM" id="SSF57302">
    <property type="entry name" value="Snake toxin-like"/>
    <property type="match status" value="2"/>
</dbReference>
<organism evidence="2 3">
    <name type="scientific">Petromyzon marinus</name>
    <name type="common">Sea lamprey</name>
    <dbReference type="NCBI Taxonomy" id="7757"/>
    <lineage>
        <taxon>Eukaryota</taxon>
        <taxon>Metazoa</taxon>
        <taxon>Chordata</taxon>
        <taxon>Craniata</taxon>
        <taxon>Vertebrata</taxon>
        <taxon>Cyclostomata</taxon>
        <taxon>Hyperoartia</taxon>
        <taxon>Petromyzontiformes</taxon>
        <taxon>Petromyzontidae</taxon>
        <taxon>Petromyzon</taxon>
    </lineage>
</organism>
<dbReference type="RefSeq" id="XP_032835271.1">
    <property type="nucleotide sequence ID" value="XM_032979380.1"/>
</dbReference>
<dbReference type="PANTHER" id="PTHR34721">
    <property type="entry name" value="PROTEIN CBG09734"/>
    <property type="match status" value="1"/>
</dbReference>
<keyword evidence="1" id="KW-0732">Signal</keyword>
<dbReference type="AlphaFoldDB" id="A0AAJ7UF21"/>
<dbReference type="KEGG" id="pmrn:116957306"/>
<dbReference type="InterPro" id="IPR045860">
    <property type="entry name" value="Snake_toxin-like_sf"/>
</dbReference>
<feature type="chain" id="PRO_5042585005" evidence="1">
    <location>
        <begin position="24"/>
        <end position="231"/>
    </location>
</feature>
<evidence type="ECO:0000256" key="1">
    <source>
        <dbReference type="SAM" id="SignalP"/>
    </source>
</evidence>
<reference evidence="3" key="1">
    <citation type="submission" date="2025-08" db="UniProtKB">
        <authorList>
            <consortium name="RefSeq"/>
        </authorList>
    </citation>
    <scope>IDENTIFICATION</scope>
    <source>
        <tissue evidence="3">Sperm</tissue>
    </source>
</reference>
<proteinExistence type="predicted"/>
<keyword evidence="2" id="KW-1185">Reference proteome</keyword>
<evidence type="ECO:0000313" key="2">
    <source>
        <dbReference type="Proteomes" id="UP001318040"/>
    </source>
</evidence>
<feature type="signal peptide" evidence="1">
    <location>
        <begin position="1"/>
        <end position="23"/>
    </location>
</feature>
<dbReference type="Gene3D" id="2.10.60.10">
    <property type="entry name" value="CD59"/>
    <property type="match status" value="2"/>
</dbReference>
<evidence type="ECO:0000313" key="3">
    <source>
        <dbReference type="RefSeq" id="XP_032835271.1"/>
    </source>
</evidence>
<protein>
    <submittedName>
        <fullName evidence="3">Uncharacterized protein LOC116957306</fullName>
    </submittedName>
</protein>
<gene>
    <name evidence="3" type="primary">LOC116957306</name>
</gene>
<dbReference type="Proteomes" id="UP001318040">
    <property type="component" value="Chromosome 72"/>
</dbReference>
<name>A0AAJ7UF21_PETMA</name>
<sequence>MDGAAGRLLVVFTLFMMHERGAASSCYVGSNDFGQQETPTTCAAGMDACVTFKITAGATTGTGYACTSQQNCQNTAVNKAYLEGQMQLLGLTATAGNMVCCTGNNCNRQTSAASSCYFGSNEFGLPETPKTCQAGMDACVTFKITEGTKTGTGYACTSQQNCQNAAVNKDYLEYQMKLLGLTATAGNMVCCTGNNCNRAGAAAAAHRIVVSMSSSPHLFFPVSVLLSRFFA</sequence>